<sequence>MFSIDEGRRIRDEIIRQCNEVRRRSISRDNYHRNELSIRAHHRVEIVESFRNPNGFPMPHLLLDLTVSKFWKLRSQSQVETLFTLCRYYDIPITHQEDRLEDFVDAEPQHTSDKIFDTFQVIRADIPTFHRQIARELGLNYEALIAHIARLEAASKLSPRRIKRPGDFLESNGVLLATPCNLLPEIVVKPADDVSTLLNPWGGNLTTP</sequence>
<protein>
    <submittedName>
        <fullName evidence="1">Uncharacterized protein</fullName>
    </submittedName>
</protein>
<keyword evidence="2" id="KW-1185">Reference proteome</keyword>
<proteinExistence type="predicted"/>
<evidence type="ECO:0000313" key="2">
    <source>
        <dbReference type="Proteomes" id="UP001375240"/>
    </source>
</evidence>
<name>A0AAV9V6T4_9PEZI</name>
<dbReference type="EMBL" id="JAVHNQ010000002">
    <property type="protein sequence ID" value="KAK6355571.1"/>
    <property type="molecule type" value="Genomic_DNA"/>
</dbReference>
<comment type="caution">
    <text evidence="1">The sequence shown here is derived from an EMBL/GenBank/DDBJ whole genome shotgun (WGS) entry which is preliminary data.</text>
</comment>
<evidence type="ECO:0000313" key="1">
    <source>
        <dbReference type="EMBL" id="KAK6355571.1"/>
    </source>
</evidence>
<reference evidence="1 2" key="1">
    <citation type="submission" date="2019-10" db="EMBL/GenBank/DDBJ databases">
        <authorList>
            <person name="Palmer J.M."/>
        </authorList>
    </citation>
    <scope>NUCLEOTIDE SEQUENCE [LARGE SCALE GENOMIC DNA]</scope>
    <source>
        <strain evidence="1 2">TWF696</strain>
    </source>
</reference>
<gene>
    <name evidence="1" type="ORF">TWF696_004671</name>
</gene>
<accession>A0AAV9V6T4</accession>
<organism evidence="1 2">
    <name type="scientific">Orbilia brochopaga</name>
    <dbReference type="NCBI Taxonomy" id="3140254"/>
    <lineage>
        <taxon>Eukaryota</taxon>
        <taxon>Fungi</taxon>
        <taxon>Dikarya</taxon>
        <taxon>Ascomycota</taxon>
        <taxon>Pezizomycotina</taxon>
        <taxon>Orbiliomycetes</taxon>
        <taxon>Orbiliales</taxon>
        <taxon>Orbiliaceae</taxon>
        <taxon>Orbilia</taxon>
    </lineage>
</organism>
<dbReference type="Proteomes" id="UP001375240">
    <property type="component" value="Unassembled WGS sequence"/>
</dbReference>
<dbReference type="AlphaFoldDB" id="A0AAV9V6T4"/>